<evidence type="ECO:0000256" key="3">
    <source>
        <dbReference type="ARBA" id="ARBA00022525"/>
    </source>
</evidence>
<comment type="domain">
    <text evidence="5">The RxLR-dEER motif acts to carry the protein into the host cell cytoplasm through binding to cell surface phosphatidylinositol-3-phosphate.</text>
</comment>
<proteinExistence type="inferred from homology"/>
<evidence type="ECO:0000256" key="6">
    <source>
        <dbReference type="SAM" id="MobiDB-lite"/>
    </source>
</evidence>
<feature type="compositionally biased region" description="Basic and acidic residues" evidence="6">
    <location>
        <begin position="45"/>
        <end position="59"/>
    </location>
</feature>
<feature type="chain" id="PRO_5028505774" description="RxLR effector protein" evidence="5">
    <location>
        <begin position="22"/>
        <end position="139"/>
    </location>
</feature>
<sequence length="139" mass="15762">MRLSYALLVAAATTLLASTTATTVLGRLAEVSTMESADLPGMDQRIGDEKRSLRNHEDDRDNDEDKENIDGDGEERFKTIKLQDLLAGRTNTLFQKWKTAGYSEAKVRDKMNRHITSGILLKFTRNDVDDVVRRYKDIL</sequence>
<comment type="subcellular location">
    <subcellularLocation>
        <location evidence="1 5">Secreted</location>
    </subcellularLocation>
</comment>
<reference evidence="8" key="1">
    <citation type="submission" date="2017-03" db="EMBL/GenBank/DDBJ databases">
        <title>Phytopthora megakarya and P. palmivora, two closely related causual agents of cacao black pod achieved similar genome size and gene model numbers by different mechanisms.</title>
        <authorList>
            <person name="Ali S."/>
            <person name="Shao J."/>
            <person name="Larry D.J."/>
            <person name="Kronmiller B."/>
            <person name="Shen D."/>
            <person name="Strem M.D."/>
            <person name="Melnick R.L."/>
            <person name="Guiltinan M.J."/>
            <person name="Tyler B.M."/>
            <person name="Meinhardt L.W."/>
            <person name="Bailey B.A."/>
        </authorList>
    </citation>
    <scope>NUCLEOTIDE SEQUENCE [LARGE SCALE GENOMIC DNA]</scope>
    <source>
        <strain evidence="8">zdho120</strain>
    </source>
</reference>
<keyword evidence="8" id="KW-1185">Reference proteome</keyword>
<gene>
    <name evidence="7" type="ORF">PHMEG_00023295</name>
</gene>
<comment type="similarity">
    <text evidence="2 5">Belongs to the RxLR effector family.</text>
</comment>
<dbReference type="Pfam" id="PF16810">
    <property type="entry name" value="RXLR"/>
    <property type="match status" value="1"/>
</dbReference>
<comment type="caution">
    <text evidence="7">The sequence shown here is derived from an EMBL/GenBank/DDBJ whole genome shotgun (WGS) entry which is preliminary data.</text>
</comment>
<comment type="function">
    <text evidence="5">Effector that suppresses plant defense responses during pathogen infection.</text>
</comment>
<dbReference type="EMBL" id="NBNE01004791">
    <property type="protein sequence ID" value="OWZ04752.1"/>
    <property type="molecule type" value="Genomic_DNA"/>
</dbReference>
<dbReference type="Proteomes" id="UP000198211">
    <property type="component" value="Unassembled WGS sequence"/>
</dbReference>
<protein>
    <recommendedName>
        <fullName evidence="5">RxLR effector protein</fullName>
    </recommendedName>
</protein>
<keyword evidence="3 5" id="KW-0964">Secreted</keyword>
<keyword evidence="4 5" id="KW-0732">Signal</keyword>
<evidence type="ECO:0000313" key="7">
    <source>
        <dbReference type="EMBL" id="OWZ04752.1"/>
    </source>
</evidence>
<evidence type="ECO:0000256" key="5">
    <source>
        <dbReference type="RuleBase" id="RU367124"/>
    </source>
</evidence>
<accession>A0A225VHF2</accession>
<feature type="compositionally biased region" description="Acidic residues" evidence="6">
    <location>
        <begin position="60"/>
        <end position="73"/>
    </location>
</feature>
<dbReference type="GO" id="GO:0005576">
    <property type="term" value="C:extracellular region"/>
    <property type="evidence" value="ECO:0007669"/>
    <property type="project" value="UniProtKB-SubCell"/>
</dbReference>
<dbReference type="AlphaFoldDB" id="A0A225VHF2"/>
<evidence type="ECO:0000313" key="8">
    <source>
        <dbReference type="Proteomes" id="UP000198211"/>
    </source>
</evidence>
<organism evidence="7 8">
    <name type="scientific">Phytophthora megakarya</name>
    <dbReference type="NCBI Taxonomy" id="4795"/>
    <lineage>
        <taxon>Eukaryota</taxon>
        <taxon>Sar</taxon>
        <taxon>Stramenopiles</taxon>
        <taxon>Oomycota</taxon>
        <taxon>Peronosporomycetes</taxon>
        <taxon>Peronosporales</taxon>
        <taxon>Peronosporaceae</taxon>
        <taxon>Phytophthora</taxon>
    </lineage>
</organism>
<dbReference type="InterPro" id="IPR031825">
    <property type="entry name" value="RXLR"/>
</dbReference>
<evidence type="ECO:0000256" key="2">
    <source>
        <dbReference type="ARBA" id="ARBA00010400"/>
    </source>
</evidence>
<evidence type="ECO:0000256" key="1">
    <source>
        <dbReference type="ARBA" id="ARBA00004613"/>
    </source>
</evidence>
<name>A0A225VHF2_9STRA</name>
<feature type="region of interest" description="Disordered" evidence="6">
    <location>
        <begin position="36"/>
        <end position="73"/>
    </location>
</feature>
<feature type="signal peptide" evidence="5">
    <location>
        <begin position="1"/>
        <end position="21"/>
    </location>
</feature>
<evidence type="ECO:0000256" key="4">
    <source>
        <dbReference type="ARBA" id="ARBA00022729"/>
    </source>
</evidence>